<dbReference type="InParanoid" id="A0A1Q3CMM8"/>
<name>A0A1Q3CMM8_CEPFO</name>
<comment type="caution">
    <text evidence="1">The sequence shown here is derived from an EMBL/GenBank/DDBJ whole genome shotgun (WGS) entry which is preliminary data.</text>
</comment>
<dbReference type="Gene3D" id="2.40.70.10">
    <property type="entry name" value="Acid Proteases"/>
    <property type="match status" value="1"/>
</dbReference>
<dbReference type="OrthoDB" id="1939491at2759"/>
<dbReference type="AlphaFoldDB" id="A0A1Q3CMM8"/>
<dbReference type="InterPro" id="IPR021109">
    <property type="entry name" value="Peptidase_aspartic_dom_sf"/>
</dbReference>
<evidence type="ECO:0000313" key="1">
    <source>
        <dbReference type="EMBL" id="GAV81435.1"/>
    </source>
</evidence>
<dbReference type="EMBL" id="BDDD01002407">
    <property type="protein sequence ID" value="GAV81435.1"/>
    <property type="molecule type" value="Genomic_DNA"/>
</dbReference>
<organism evidence="1 2">
    <name type="scientific">Cephalotus follicularis</name>
    <name type="common">Albany pitcher plant</name>
    <dbReference type="NCBI Taxonomy" id="3775"/>
    <lineage>
        <taxon>Eukaryota</taxon>
        <taxon>Viridiplantae</taxon>
        <taxon>Streptophyta</taxon>
        <taxon>Embryophyta</taxon>
        <taxon>Tracheophyta</taxon>
        <taxon>Spermatophyta</taxon>
        <taxon>Magnoliopsida</taxon>
        <taxon>eudicotyledons</taxon>
        <taxon>Gunneridae</taxon>
        <taxon>Pentapetalae</taxon>
        <taxon>rosids</taxon>
        <taxon>fabids</taxon>
        <taxon>Oxalidales</taxon>
        <taxon>Cephalotaceae</taxon>
        <taxon>Cephalotus</taxon>
    </lineage>
</organism>
<sequence>MVHQLNLKVDKYTSRIKAVNYQVQAVAGMVHDVQISMGDWEGKTISMVVPLDDFEVILGSDFFISENIILMPYLCGLLVTNERRPCFVAGYKATTEGTRTETVVAMQAEMVATNSSSGYEFVNNLQNAVEASLEKESSLWQWEK</sequence>
<proteinExistence type="predicted"/>
<dbReference type="Proteomes" id="UP000187406">
    <property type="component" value="Unassembled WGS sequence"/>
</dbReference>
<gene>
    <name evidence="1" type="ORF">CFOL_v3_24890</name>
</gene>
<accession>A0A1Q3CMM8</accession>
<reference evidence="2" key="1">
    <citation type="submission" date="2016-04" db="EMBL/GenBank/DDBJ databases">
        <title>Cephalotus genome sequencing.</title>
        <authorList>
            <person name="Fukushima K."/>
            <person name="Hasebe M."/>
            <person name="Fang X."/>
        </authorList>
    </citation>
    <scope>NUCLEOTIDE SEQUENCE [LARGE SCALE GENOMIC DNA]</scope>
    <source>
        <strain evidence="2">cv. St1</strain>
    </source>
</reference>
<evidence type="ECO:0000313" key="2">
    <source>
        <dbReference type="Proteomes" id="UP000187406"/>
    </source>
</evidence>
<keyword evidence="2" id="KW-1185">Reference proteome</keyword>
<protein>
    <submittedName>
        <fullName evidence="1">Uncharacterized protein</fullName>
    </submittedName>
</protein>